<reference evidence="1" key="1">
    <citation type="submission" date="2021-06" db="EMBL/GenBank/DDBJ databases">
        <authorList>
            <person name="Kallberg Y."/>
            <person name="Tangrot J."/>
            <person name="Rosling A."/>
        </authorList>
    </citation>
    <scope>NUCLEOTIDE SEQUENCE</scope>
    <source>
        <strain evidence="1">BR232B</strain>
    </source>
</reference>
<evidence type="ECO:0000313" key="2">
    <source>
        <dbReference type="Proteomes" id="UP000789739"/>
    </source>
</evidence>
<keyword evidence="2" id="KW-1185">Reference proteome</keyword>
<protein>
    <submittedName>
        <fullName evidence="1">2332_t:CDS:1</fullName>
    </submittedName>
</protein>
<name>A0A9N9GLS7_9GLOM</name>
<sequence>MYMSFLNEQLKLQDYWTFNVTTKQFVGKIEAELNGTRMERLRRDAPIWIEDGENKVDLSSPTRRFALNKKSKSIETPIEETTTNIHDEPLLRHLRQLALITLTCIS</sequence>
<dbReference type="Proteomes" id="UP000789739">
    <property type="component" value="Unassembled WGS sequence"/>
</dbReference>
<accession>A0A9N9GLS7</accession>
<dbReference type="OrthoDB" id="10545396at2759"/>
<proteinExistence type="predicted"/>
<evidence type="ECO:0000313" key="1">
    <source>
        <dbReference type="EMBL" id="CAG8619781.1"/>
    </source>
</evidence>
<gene>
    <name evidence="1" type="ORF">PBRASI_LOCUS8638</name>
</gene>
<dbReference type="EMBL" id="CAJVPI010001589">
    <property type="protein sequence ID" value="CAG8619781.1"/>
    <property type="molecule type" value="Genomic_DNA"/>
</dbReference>
<dbReference type="AlphaFoldDB" id="A0A9N9GLS7"/>
<comment type="caution">
    <text evidence="1">The sequence shown here is derived from an EMBL/GenBank/DDBJ whole genome shotgun (WGS) entry which is preliminary data.</text>
</comment>
<organism evidence="1 2">
    <name type="scientific">Paraglomus brasilianum</name>
    <dbReference type="NCBI Taxonomy" id="144538"/>
    <lineage>
        <taxon>Eukaryota</taxon>
        <taxon>Fungi</taxon>
        <taxon>Fungi incertae sedis</taxon>
        <taxon>Mucoromycota</taxon>
        <taxon>Glomeromycotina</taxon>
        <taxon>Glomeromycetes</taxon>
        <taxon>Paraglomerales</taxon>
        <taxon>Paraglomeraceae</taxon>
        <taxon>Paraglomus</taxon>
    </lineage>
</organism>